<comment type="catalytic activity">
    <reaction evidence="5 7">
        <text>AMP + ATP = 2 ADP</text>
        <dbReference type="Rhea" id="RHEA:12973"/>
        <dbReference type="ChEBI" id="CHEBI:30616"/>
        <dbReference type="ChEBI" id="CHEBI:456215"/>
        <dbReference type="ChEBI" id="CHEBI:456216"/>
        <dbReference type="EC" id="2.7.4.3"/>
    </reaction>
</comment>
<dbReference type="PANTHER" id="PTHR23359">
    <property type="entry name" value="NUCLEOTIDE KINASE"/>
    <property type="match status" value="1"/>
</dbReference>
<dbReference type="InterPro" id="IPR027417">
    <property type="entry name" value="P-loop_NTPase"/>
</dbReference>
<dbReference type="SUPFAM" id="SSF52540">
    <property type="entry name" value="P-loop containing nucleoside triphosphate hydrolases"/>
    <property type="match status" value="1"/>
</dbReference>
<comment type="pathway">
    <text evidence="5">Purine metabolism; AMP biosynthesis via salvage pathway; AMP from ADP: step 1/1.</text>
</comment>
<protein>
    <recommendedName>
        <fullName evidence="5 7">Adenylate kinase</fullName>
        <shortName evidence="5">AK</shortName>
        <ecNumber evidence="5 7">2.7.4.3</ecNumber>
    </recommendedName>
    <alternativeName>
        <fullName evidence="5">ATP-AMP transphosphorylase</fullName>
    </alternativeName>
    <alternativeName>
        <fullName evidence="5">ATP:AMP phosphotransferase</fullName>
    </alternativeName>
    <alternativeName>
        <fullName evidence="5">Adenylate monophosphate kinase</fullName>
    </alternativeName>
</protein>
<keyword evidence="4 5" id="KW-0418">Kinase</keyword>
<feature type="binding site" evidence="5">
    <location>
        <position position="92"/>
    </location>
    <ligand>
        <name>AMP</name>
        <dbReference type="ChEBI" id="CHEBI:456215"/>
    </ligand>
</feature>
<dbReference type="InterPro" id="IPR007862">
    <property type="entry name" value="Adenylate_kinase_lid-dom"/>
</dbReference>
<feature type="binding site" evidence="5">
    <location>
        <position position="31"/>
    </location>
    <ligand>
        <name>AMP</name>
        <dbReference type="ChEBI" id="CHEBI:456215"/>
    </ligand>
</feature>
<dbReference type="AlphaFoldDB" id="A0A1F6GMS5"/>
<comment type="domain">
    <text evidence="5">Consists of three domains, a large central CORE domain and two small peripheral domains, NMPbind and LID, which undergo movements during catalysis. The LID domain closes over the site of phosphoryl transfer upon ATP binding. Assembling and dissambling the active center during each catalytic cycle provides an effective means to prevent ATP hydrolysis. Some bacteria have evolved a zinc-coordinating structure that stabilizes the LID domain.</text>
</comment>
<keyword evidence="5" id="KW-0862">Zinc</keyword>
<keyword evidence="5" id="KW-0963">Cytoplasm</keyword>
<proteinExistence type="inferred from homology"/>
<dbReference type="Pfam" id="PF00406">
    <property type="entry name" value="ADK"/>
    <property type="match status" value="1"/>
</dbReference>
<feature type="binding site" evidence="5">
    <location>
        <begin position="10"/>
        <end position="15"/>
    </location>
    <ligand>
        <name>ATP</name>
        <dbReference type="ChEBI" id="CHEBI:30616"/>
    </ligand>
</feature>
<dbReference type="PRINTS" id="PR00094">
    <property type="entry name" value="ADENYLTKNASE"/>
</dbReference>
<feature type="binding site" evidence="5">
    <location>
        <position position="133"/>
    </location>
    <ligand>
        <name>Zn(2+)</name>
        <dbReference type="ChEBI" id="CHEBI:29105"/>
        <note>structural</note>
    </ligand>
</feature>
<keyword evidence="1 5" id="KW-0808">Transferase</keyword>
<evidence type="ECO:0000259" key="8">
    <source>
        <dbReference type="Pfam" id="PF05191"/>
    </source>
</evidence>
<organism evidence="9 10">
    <name type="scientific">Candidatus Lambdaproteobacteria bacterium RIFOXYD2_FULL_56_26</name>
    <dbReference type="NCBI Taxonomy" id="1817773"/>
    <lineage>
        <taxon>Bacteria</taxon>
        <taxon>Pseudomonadati</taxon>
        <taxon>Pseudomonadota</taxon>
        <taxon>Candidatus Lambdaproteobacteria</taxon>
    </lineage>
</organism>
<feature type="binding site" evidence="5">
    <location>
        <position position="130"/>
    </location>
    <ligand>
        <name>Zn(2+)</name>
        <dbReference type="ChEBI" id="CHEBI:29105"/>
        <note>structural</note>
    </ligand>
</feature>
<evidence type="ECO:0000313" key="10">
    <source>
        <dbReference type="Proteomes" id="UP000177583"/>
    </source>
</evidence>
<dbReference type="CDD" id="cd01428">
    <property type="entry name" value="ADK"/>
    <property type="match status" value="1"/>
</dbReference>
<accession>A0A1F6GMS5</accession>
<feature type="binding site" evidence="5">
    <location>
        <begin position="85"/>
        <end position="88"/>
    </location>
    <ligand>
        <name>AMP</name>
        <dbReference type="ChEBI" id="CHEBI:456215"/>
    </ligand>
</feature>
<gene>
    <name evidence="5" type="primary">adk</name>
    <name evidence="9" type="ORF">A2557_12365</name>
</gene>
<keyword evidence="2 5" id="KW-0545">Nucleotide biosynthesis</keyword>
<dbReference type="HAMAP" id="MF_00235">
    <property type="entry name" value="Adenylate_kinase_Adk"/>
    <property type="match status" value="1"/>
</dbReference>
<dbReference type="PROSITE" id="PS00113">
    <property type="entry name" value="ADENYLATE_KINASE"/>
    <property type="match status" value="1"/>
</dbReference>
<dbReference type="Gene3D" id="3.40.50.300">
    <property type="entry name" value="P-loop containing nucleotide triphosphate hydrolases"/>
    <property type="match status" value="1"/>
</dbReference>
<dbReference type="EC" id="2.7.4.3" evidence="5 7"/>
<feature type="binding site" evidence="5">
    <location>
        <position position="36"/>
    </location>
    <ligand>
        <name>AMP</name>
        <dbReference type="ChEBI" id="CHEBI:456215"/>
    </ligand>
</feature>
<dbReference type="FunFam" id="3.40.50.300:FF:000106">
    <property type="entry name" value="Adenylate kinase mitochondrial"/>
    <property type="match status" value="1"/>
</dbReference>
<dbReference type="GO" id="GO:0005524">
    <property type="term" value="F:ATP binding"/>
    <property type="evidence" value="ECO:0007669"/>
    <property type="project" value="UniProtKB-UniRule"/>
</dbReference>
<evidence type="ECO:0000256" key="1">
    <source>
        <dbReference type="ARBA" id="ARBA00022679"/>
    </source>
</evidence>
<feature type="binding site" evidence="5">
    <location>
        <position position="160"/>
    </location>
    <ligand>
        <name>AMP</name>
        <dbReference type="ChEBI" id="CHEBI:456215"/>
    </ligand>
</feature>
<keyword evidence="5 7" id="KW-0067">ATP-binding</keyword>
<dbReference type="NCBIfam" id="TIGR01351">
    <property type="entry name" value="adk"/>
    <property type="match status" value="1"/>
</dbReference>
<keyword evidence="3 5" id="KW-0547">Nucleotide-binding</keyword>
<dbReference type="InterPro" id="IPR000850">
    <property type="entry name" value="Adenylat/UMP-CMP_kin"/>
</dbReference>
<dbReference type="InterPro" id="IPR033690">
    <property type="entry name" value="Adenylat_kinase_CS"/>
</dbReference>
<evidence type="ECO:0000256" key="5">
    <source>
        <dbReference type="HAMAP-Rule" id="MF_00235"/>
    </source>
</evidence>
<dbReference type="Proteomes" id="UP000177583">
    <property type="component" value="Unassembled WGS sequence"/>
</dbReference>
<feature type="region of interest" description="NMP" evidence="5">
    <location>
        <begin position="30"/>
        <end position="59"/>
    </location>
</feature>
<feature type="domain" description="Adenylate kinase active site lid" evidence="8">
    <location>
        <begin position="127"/>
        <end position="162"/>
    </location>
</feature>
<feature type="binding site" evidence="5">
    <location>
        <position position="153"/>
    </location>
    <ligand>
        <name>Zn(2+)</name>
        <dbReference type="ChEBI" id="CHEBI:29105"/>
        <note>structural</note>
    </ligand>
</feature>
<feature type="binding site" evidence="5">
    <location>
        <position position="150"/>
    </location>
    <ligand>
        <name>Zn(2+)</name>
        <dbReference type="ChEBI" id="CHEBI:29105"/>
        <note>structural</note>
    </ligand>
</feature>
<dbReference type="InterPro" id="IPR006259">
    <property type="entry name" value="Adenyl_kin_sub"/>
</dbReference>
<dbReference type="GO" id="GO:0044209">
    <property type="term" value="P:AMP salvage"/>
    <property type="evidence" value="ECO:0007669"/>
    <property type="project" value="UniProtKB-UniRule"/>
</dbReference>
<comment type="similarity">
    <text evidence="5 6">Belongs to the adenylate kinase family.</text>
</comment>
<comment type="subcellular location">
    <subcellularLocation>
        <location evidence="5 7">Cytoplasm</location>
    </subcellularLocation>
</comment>
<evidence type="ECO:0000256" key="3">
    <source>
        <dbReference type="ARBA" id="ARBA00022741"/>
    </source>
</evidence>
<dbReference type="NCBIfam" id="NF001380">
    <property type="entry name" value="PRK00279.1-2"/>
    <property type="match status" value="1"/>
</dbReference>
<feature type="binding site" evidence="5">
    <location>
        <position position="127"/>
    </location>
    <ligand>
        <name>ATP</name>
        <dbReference type="ChEBI" id="CHEBI:30616"/>
    </ligand>
</feature>
<name>A0A1F6GMS5_9PROT</name>
<dbReference type="Pfam" id="PF05191">
    <property type="entry name" value="ADK_lid"/>
    <property type="match status" value="1"/>
</dbReference>
<evidence type="ECO:0000313" key="9">
    <source>
        <dbReference type="EMBL" id="OGG99388.1"/>
    </source>
</evidence>
<feature type="binding site" evidence="5">
    <location>
        <position position="171"/>
    </location>
    <ligand>
        <name>AMP</name>
        <dbReference type="ChEBI" id="CHEBI:456215"/>
    </ligand>
</feature>
<dbReference type="GO" id="GO:0008270">
    <property type="term" value="F:zinc ion binding"/>
    <property type="evidence" value="ECO:0007669"/>
    <property type="project" value="UniProtKB-UniRule"/>
</dbReference>
<evidence type="ECO:0000256" key="6">
    <source>
        <dbReference type="RuleBase" id="RU003330"/>
    </source>
</evidence>
<keyword evidence="5" id="KW-0479">Metal-binding</keyword>
<dbReference type="NCBIfam" id="NF011100">
    <property type="entry name" value="PRK14527.1"/>
    <property type="match status" value="1"/>
</dbReference>
<dbReference type="GO" id="GO:0004017">
    <property type="term" value="F:AMP kinase activity"/>
    <property type="evidence" value="ECO:0007669"/>
    <property type="project" value="UniProtKB-UniRule"/>
</dbReference>
<sequence length="214" mass="23544">MKIVFFGAPGSGKGTQSKRISKALSIPQLSTGDMLREAVKKGNDLGKKAKGFMDSGNLVPDELILGLIRERVLREDCKAGYILDGFPRTLTQAVELDSMLGQLGEQVEKVVYLDIDPEKVVARLVGRRVCGECGEEFHVTNRPPVQKGICDKCGAALVQREDDQEEKIRVRLESYKLQTAPVEGHYRGQGVLVHVMAEGEIGQITQRILEALRG</sequence>
<evidence type="ECO:0000256" key="2">
    <source>
        <dbReference type="ARBA" id="ARBA00022727"/>
    </source>
</evidence>
<evidence type="ECO:0000256" key="4">
    <source>
        <dbReference type="ARBA" id="ARBA00022777"/>
    </source>
</evidence>
<comment type="subunit">
    <text evidence="5 7">Monomer.</text>
</comment>
<feature type="binding site" evidence="5">
    <location>
        <position position="199"/>
    </location>
    <ligand>
        <name>ATP</name>
        <dbReference type="ChEBI" id="CHEBI:30616"/>
    </ligand>
</feature>
<dbReference type="NCBIfam" id="NF001381">
    <property type="entry name" value="PRK00279.1-3"/>
    <property type="match status" value="1"/>
</dbReference>
<comment type="caution">
    <text evidence="9">The sequence shown here is derived from an EMBL/GenBank/DDBJ whole genome shotgun (WGS) entry which is preliminary data.</text>
</comment>
<comment type="function">
    <text evidence="5">Catalyzes the reversible transfer of the terminal phosphate group between ATP and AMP. Plays an important role in cellular energy homeostasis and in adenine nucleotide metabolism.</text>
</comment>
<feature type="binding site" evidence="5">
    <location>
        <begin position="57"/>
        <end position="59"/>
    </location>
    <ligand>
        <name>AMP</name>
        <dbReference type="ChEBI" id="CHEBI:456215"/>
    </ligand>
</feature>
<reference evidence="9 10" key="1">
    <citation type="journal article" date="2016" name="Nat. Commun.">
        <title>Thousands of microbial genomes shed light on interconnected biogeochemical processes in an aquifer system.</title>
        <authorList>
            <person name="Anantharaman K."/>
            <person name="Brown C.T."/>
            <person name="Hug L.A."/>
            <person name="Sharon I."/>
            <person name="Castelle C.J."/>
            <person name="Probst A.J."/>
            <person name="Thomas B.C."/>
            <person name="Singh A."/>
            <person name="Wilkins M.J."/>
            <person name="Karaoz U."/>
            <person name="Brodie E.L."/>
            <person name="Williams K.H."/>
            <person name="Hubbard S.S."/>
            <person name="Banfield J.F."/>
        </authorList>
    </citation>
    <scope>NUCLEOTIDE SEQUENCE [LARGE SCALE GENOMIC DNA]</scope>
</reference>
<feature type="region of interest" description="LID" evidence="5">
    <location>
        <begin position="126"/>
        <end position="163"/>
    </location>
</feature>
<dbReference type="EMBL" id="MFNF01000057">
    <property type="protein sequence ID" value="OGG99388.1"/>
    <property type="molecule type" value="Genomic_DNA"/>
</dbReference>
<dbReference type="UniPathway" id="UPA00588">
    <property type="reaction ID" value="UER00649"/>
</dbReference>
<evidence type="ECO:0000256" key="7">
    <source>
        <dbReference type="RuleBase" id="RU003331"/>
    </source>
</evidence>
<dbReference type="GO" id="GO:0005737">
    <property type="term" value="C:cytoplasm"/>
    <property type="evidence" value="ECO:0007669"/>
    <property type="project" value="UniProtKB-SubCell"/>
</dbReference>
<comment type="caution">
    <text evidence="5">Lacks conserved residue(s) required for the propagation of feature annotation.</text>
</comment>